<sequence length="112" mass="12196">MSDEGVVKEIVVEERDSQATWGDKLGMDSGGMLEILEFSGIVKDGPTLQCFEHFFRVGCSVKEREGRGGPKALSQIKKREGEPQHCDAAFTAALPPHASADIGASLYHRYSV</sequence>
<dbReference type="Gramene" id="OE9A082376T1">
    <property type="protein sequence ID" value="OE9A082376C1"/>
    <property type="gene ID" value="OE9A082376"/>
</dbReference>
<organism evidence="1 2">
    <name type="scientific">Olea europaea subsp. europaea</name>
    <dbReference type="NCBI Taxonomy" id="158383"/>
    <lineage>
        <taxon>Eukaryota</taxon>
        <taxon>Viridiplantae</taxon>
        <taxon>Streptophyta</taxon>
        <taxon>Embryophyta</taxon>
        <taxon>Tracheophyta</taxon>
        <taxon>Spermatophyta</taxon>
        <taxon>Magnoliopsida</taxon>
        <taxon>eudicotyledons</taxon>
        <taxon>Gunneridae</taxon>
        <taxon>Pentapetalae</taxon>
        <taxon>asterids</taxon>
        <taxon>lamiids</taxon>
        <taxon>Lamiales</taxon>
        <taxon>Oleaceae</taxon>
        <taxon>Oleeae</taxon>
        <taxon>Olea</taxon>
    </lineage>
</organism>
<proteinExistence type="predicted"/>
<dbReference type="EMBL" id="CACTIH010009093">
    <property type="protein sequence ID" value="CAA3023637.1"/>
    <property type="molecule type" value="Genomic_DNA"/>
</dbReference>
<dbReference type="AlphaFoldDB" id="A0A8S0V1H7"/>
<gene>
    <name evidence="1" type="ORF">OLEA9_A082376</name>
</gene>
<keyword evidence="2" id="KW-1185">Reference proteome</keyword>
<dbReference type="Proteomes" id="UP000594638">
    <property type="component" value="Unassembled WGS sequence"/>
</dbReference>
<protein>
    <submittedName>
        <fullName evidence="1">Uncharacterized protein</fullName>
    </submittedName>
</protein>
<accession>A0A8S0V1H7</accession>
<name>A0A8S0V1H7_OLEEU</name>
<evidence type="ECO:0000313" key="1">
    <source>
        <dbReference type="EMBL" id="CAA3023637.1"/>
    </source>
</evidence>
<reference evidence="1 2" key="1">
    <citation type="submission" date="2019-12" db="EMBL/GenBank/DDBJ databases">
        <authorList>
            <person name="Alioto T."/>
            <person name="Alioto T."/>
            <person name="Gomez Garrido J."/>
        </authorList>
    </citation>
    <scope>NUCLEOTIDE SEQUENCE [LARGE SCALE GENOMIC DNA]</scope>
</reference>
<comment type="caution">
    <text evidence="1">The sequence shown here is derived from an EMBL/GenBank/DDBJ whole genome shotgun (WGS) entry which is preliminary data.</text>
</comment>
<evidence type="ECO:0000313" key="2">
    <source>
        <dbReference type="Proteomes" id="UP000594638"/>
    </source>
</evidence>